<accession>A0A835YL92</accession>
<dbReference type="EMBL" id="JAFCMP010000533">
    <property type="protein sequence ID" value="KAG5176751.1"/>
    <property type="molecule type" value="Genomic_DNA"/>
</dbReference>
<dbReference type="AlphaFoldDB" id="A0A835YL92"/>
<evidence type="ECO:0000256" key="1">
    <source>
        <dbReference type="SAM" id="SignalP"/>
    </source>
</evidence>
<gene>
    <name evidence="2" type="ORF">JKP88DRAFT_249268</name>
</gene>
<sequence length="411" mass="46106">MSRVTTCLMLAFAVCVHGALGFMVPGVCLSPCARTTSRSKARLVPVCIRSCAHRTGAILPIEHVTTFSSTFFDSYDVLRFTSPPQGVAELPVKEVDPPFFVDSYGAVKHCRAFLNFIRADTYASVLRHMIYSGRHWAKTHGIPVPTDRLEEDVEGLQAQLQSPMEALRKSGKRIFILCDEVHRFFSADRTMTQPTLDFFKALVSPARSSKVCFIMTGNSMCEAWLRFSLPNGQALPEARHNITIPINQSPVVAGATCALLQRWWADLSDTALPDTLFGTVSQDPTYYCYVALFYDKYRHVEQAFLAAANKMLAEFTEESGALMRFVTGDAERARYLRELVTNEGCQVEPILWLHRDIYQFYFQPYLQKTKEGGFALLPGVDKTTLAFVLRSDGSIPKEVVDKSRDLANGFF</sequence>
<keyword evidence="3" id="KW-1185">Reference proteome</keyword>
<dbReference type="Proteomes" id="UP000664859">
    <property type="component" value="Unassembled WGS sequence"/>
</dbReference>
<feature type="signal peptide" evidence="1">
    <location>
        <begin position="1"/>
        <end position="21"/>
    </location>
</feature>
<evidence type="ECO:0000313" key="3">
    <source>
        <dbReference type="Proteomes" id="UP000664859"/>
    </source>
</evidence>
<comment type="caution">
    <text evidence="2">The sequence shown here is derived from an EMBL/GenBank/DDBJ whole genome shotgun (WGS) entry which is preliminary data.</text>
</comment>
<evidence type="ECO:0000313" key="2">
    <source>
        <dbReference type="EMBL" id="KAG5176751.1"/>
    </source>
</evidence>
<proteinExistence type="predicted"/>
<organism evidence="2 3">
    <name type="scientific">Tribonema minus</name>
    <dbReference type="NCBI Taxonomy" id="303371"/>
    <lineage>
        <taxon>Eukaryota</taxon>
        <taxon>Sar</taxon>
        <taxon>Stramenopiles</taxon>
        <taxon>Ochrophyta</taxon>
        <taxon>PX clade</taxon>
        <taxon>Xanthophyceae</taxon>
        <taxon>Tribonematales</taxon>
        <taxon>Tribonemataceae</taxon>
        <taxon>Tribonema</taxon>
    </lineage>
</organism>
<name>A0A835YL92_9STRA</name>
<feature type="chain" id="PRO_5032708103" evidence="1">
    <location>
        <begin position="22"/>
        <end position="411"/>
    </location>
</feature>
<protein>
    <submittedName>
        <fullName evidence="2">Uncharacterized protein</fullName>
    </submittedName>
</protein>
<reference evidence="2" key="1">
    <citation type="submission" date="2021-02" db="EMBL/GenBank/DDBJ databases">
        <title>First Annotated Genome of the Yellow-green Alga Tribonema minus.</title>
        <authorList>
            <person name="Mahan K.M."/>
        </authorList>
    </citation>
    <scope>NUCLEOTIDE SEQUENCE</scope>
    <source>
        <strain evidence="2">UTEX B ZZ1240</strain>
    </source>
</reference>
<keyword evidence="1" id="KW-0732">Signal</keyword>